<reference evidence="2" key="2">
    <citation type="submission" date="2020-10" db="EMBL/GenBank/DDBJ databases">
        <authorList>
            <person name="Cooper E.A."/>
            <person name="Brenton Z.W."/>
            <person name="Flinn B.S."/>
            <person name="Jenkins J."/>
            <person name="Shu S."/>
            <person name="Flowers D."/>
            <person name="Luo F."/>
            <person name="Wang Y."/>
            <person name="Xia P."/>
            <person name="Barry K."/>
            <person name="Daum C."/>
            <person name="Lipzen A."/>
            <person name="Yoshinaga Y."/>
            <person name="Schmutz J."/>
            <person name="Saski C."/>
            <person name="Vermerris W."/>
            <person name="Kresovich S."/>
        </authorList>
    </citation>
    <scope>NUCLEOTIDE SEQUENCE</scope>
</reference>
<sequence>MPTMTVPSATMRRLRRKLEISRNRSKAPLAPTGGVAAKKPSPPPPSNSKSKPSSPAKSKCGIGKGAQVRVRTRVGTVCTGQHLVLWLRAVVESAADEDDADGCLRVAYDYTNGKFPRVARVSPNDVKLHVVPPADDASGTAASSTGSSTVTSDHSARTSSSSQQDKAAPPPRSTVAGKKLPLLRKLEKEMLMSSSKAMMGCL</sequence>
<comment type="caution">
    <text evidence="2">The sequence shown here is derived from an EMBL/GenBank/DDBJ whole genome shotgun (WGS) entry which is preliminary data.</text>
</comment>
<feature type="region of interest" description="Disordered" evidence="1">
    <location>
        <begin position="1"/>
        <end position="66"/>
    </location>
</feature>
<dbReference type="EMBL" id="CM027681">
    <property type="protein sequence ID" value="KAG0545087.1"/>
    <property type="molecule type" value="Genomic_DNA"/>
</dbReference>
<dbReference type="AlphaFoldDB" id="A0A921RRY4"/>
<organism evidence="2 3">
    <name type="scientific">Sorghum bicolor</name>
    <name type="common">Sorghum</name>
    <name type="synonym">Sorghum vulgare</name>
    <dbReference type="NCBI Taxonomy" id="4558"/>
    <lineage>
        <taxon>Eukaryota</taxon>
        <taxon>Viridiplantae</taxon>
        <taxon>Streptophyta</taxon>
        <taxon>Embryophyta</taxon>
        <taxon>Tracheophyta</taxon>
        <taxon>Spermatophyta</taxon>
        <taxon>Magnoliopsida</taxon>
        <taxon>Liliopsida</taxon>
        <taxon>Poales</taxon>
        <taxon>Poaceae</taxon>
        <taxon>PACMAD clade</taxon>
        <taxon>Panicoideae</taxon>
        <taxon>Andropogonodae</taxon>
        <taxon>Andropogoneae</taxon>
        <taxon>Sorghinae</taxon>
        <taxon>Sorghum</taxon>
    </lineage>
</organism>
<reference evidence="2" key="1">
    <citation type="journal article" date="2019" name="BMC Genomics">
        <title>A new reference genome for Sorghum bicolor reveals high levels of sequence similarity between sweet and grain genotypes: implications for the genetics of sugar metabolism.</title>
        <authorList>
            <person name="Cooper E.A."/>
            <person name="Brenton Z.W."/>
            <person name="Flinn B.S."/>
            <person name="Jenkins J."/>
            <person name="Shu S."/>
            <person name="Flowers D."/>
            <person name="Luo F."/>
            <person name="Wang Y."/>
            <person name="Xia P."/>
            <person name="Barry K."/>
            <person name="Daum C."/>
            <person name="Lipzen A."/>
            <person name="Yoshinaga Y."/>
            <person name="Schmutz J."/>
            <person name="Saski C."/>
            <person name="Vermerris W."/>
            <person name="Kresovich S."/>
        </authorList>
    </citation>
    <scope>NUCLEOTIDE SEQUENCE</scope>
</reference>
<evidence type="ECO:0000313" key="2">
    <source>
        <dbReference type="EMBL" id="KAG0545087.1"/>
    </source>
</evidence>
<evidence type="ECO:0000256" key="1">
    <source>
        <dbReference type="SAM" id="MobiDB-lite"/>
    </source>
</evidence>
<proteinExistence type="predicted"/>
<dbReference type="Pfam" id="PF11321">
    <property type="entry name" value="DUF3123"/>
    <property type="match status" value="1"/>
</dbReference>
<dbReference type="Proteomes" id="UP000807115">
    <property type="component" value="Chromosome 2"/>
</dbReference>
<feature type="compositionally biased region" description="Low complexity" evidence="1">
    <location>
        <begin position="134"/>
        <end position="162"/>
    </location>
</feature>
<feature type="compositionally biased region" description="Low complexity" evidence="1">
    <location>
        <begin position="47"/>
        <end position="59"/>
    </location>
</feature>
<protein>
    <submittedName>
        <fullName evidence="2">Uncharacterized protein</fullName>
    </submittedName>
</protein>
<feature type="region of interest" description="Disordered" evidence="1">
    <location>
        <begin position="130"/>
        <end position="181"/>
    </location>
</feature>
<dbReference type="InterPro" id="IPR021470">
    <property type="entry name" value="DUF3123"/>
</dbReference>
<gene>
    <name evidence="2" type="ORF">BDA96_02G332100</name>
</gene>
<name>A0A921RRY4_SORBI</name>
<evidence type="ECO:0000313" key="3">
    <source>
        <dbReference type="Proteomes" id="UP000807115"/>
    </source>
</evidence>
<accession>A0A921RRY4</accession>